<organism evidence="4 5">
    <name type="scientific">Pseudomonas maumuensis</name>
    <dbReference type="NCBI Taxonomy" id="2842354"/>
    <lineage>
        <taxon>Bacteria</taxon>
        <taxon>Pseudomonadati</taxon>
        <taxon>Pseudomonadota</taxon>
        <taxon>Gammaproteobacteria</taxon>
        <taxon>Pseudomonadales</taxon>
        <taxon>Pseudomonadaceae</taxon>
        <taxon>Pseudomonas</taxon>
    </lineage>
</organism>
<dbReference type="InterPro" id="IPR003333">
    <property type="entry name" value="CMAS"/>
</dbReference>
<evidence type="ECO:0000256" key="3">
    <source>
        <dbReference type="ARBA" id="ARBA00022691"/>
    </source>
</evidence>
<reference evidence="4 5" key="1">
    <citation type="journal article" date="2021" name="Microorganisms">
        <title>The Ever-Expanding Pseudomonas Genus: Description of 43 New Species and Partition of the Pseudomonas putida Group.</title>
        <authorList>
            <person name="Girard L."/>
            <person name="Lood C."/>
            <person name="Hofte M."/>
            <person name="Vandamme P."/>
            <person name="Rokni-Zadeh H."/>
            <person name="van Noort V."/>
            <person name="Lavigne R."/>
            <person name="De Mot R."/>
        </authorList>
    </citation>
    <scope>NUCLEOTIDE SEQUENCE [LARGE SCALE GENOMIC DNA]</scope>
    <source>
        <strain evidence="4 5">COW77</strain>
    </source>
</reference>
<accession>A0ABX8NDW6</accession>
<keyword evidence="2" id="KW-0808">Transferase</keyword>
<evidence type="ECO:0000256" key="2">
    <source>
        <dbReference type="ARBA" id="ARBA00022679"/>
    </source>
</evidence>
<protein>
    <submittedName>
        <fullName evidence="4">Cyclopropane-fatty-acyl-phospholipid synthase family protein</fullName>
    </submittedName>
</protein>
<evidence type="ECO:0000313" key="4">
    <source>
        <dbReference type="EMBL" id="QXH54334.1"/>
    </source>
</evidence>
<dbReference type="InterPro" id="IPR050723">
    <property type="entry name" value="CFA/CMAS"/>
</dbReference>
<dbReference type="Proteomes" id="UP000824010">
    <property type="component" value="Chromosome"/>
</dbReference>
<dbReference type="PANTHER" id="PTHR43667">
    <property type="entry name" value="CYCLOPROPANE-FATTY-ACYL-PHOSPHOLIPID SYNTHASE"/>
    <property type="match status" value="1"/>
</dbReference>
<dbReference type="PIRSF" id="PIRSF003085">
    <property type="entry name" value="CMAS"/>
    <property type="match status" value="1"/>
</dbReference>
<dbReference type="RefSeq" id="WP_217865894.1">
    <property type="nucleotide sequence ID" value="NZ_CP077077.1"/>
</dbReference>
<keyword evidence="5" id="KW-1185">Reference proteome</keyword>
<dbReference type="Pfam" id="PF02353">
    <property type="entry name" value="CMAS"/>
    <property type="match status" value="1"/>
</dbReference>
<sequence>MSDPTLSVSKSTGLAPLLGGLARNAVLAQLGKLRHGHLRLLCHGRQWAFGDPGSALQAEVEILEDAAWSLIAGNGSVGAGEAYIHGYWRSPDLALVTRLFVANLDVLDALEGGLARLGRPALRLLHRLNRNNRRGARRNILAHYDLGNTLFEQLLDPTMMYSAAQFEYPGQSLEQAQRRKLERICQKLELSAQDHLLEIGCGWGSLAIHAATCYGCRVTTTTLSQAQYTYTLQRVKALGLEQRVTVLCDDYRDLTGTFDKLVSIEMIEAVGHRYLPVYFRQCASLLKPDGLMLLQAITIRDQRYAQARRSVDFIQRYIFPGGALPSLSVLLDTASHRTALNLVHLEDFGVDYALTLRHWRDNLRQARTTLAALGYDEAFQRLWEFYLCYCQGGFEERAIGVAQLLWAAPQARRAPLPGH</sequence>
<keyword evidence="3" id="KW-0949">S-adenosyl-L-methionine</keyword>
<name>A0ABX8NDW6_9PSED</name>
<keyword evidence="1" id="KW-0489">Methyltransferase</keyword>
<dbReference type="CDD" id="cd02440">
    <property type="entry name" value="AdoMet_MTases"/>
    <property type="match status" value="1"/>
</dbReference>
<dbReference type="EMBL" id="CP077077">
    <property type="protein sequence ID" value="QXH54334.1"/>
    <property type="molecule type" value="Genomic_DNA"/>
</dbReference>
<evidence type="ECO:0000256" key="1">
    <source>
        <dbReference type="ARBA" id="ARBA00022603"/>
    </source>
</evidence>
<proteinExistence type="predicted"/>
<gene>
    <name evidence="4" type="ORF">KSS90_13180</name>
</gene>
<dbReference type="PANTHER" id="PTHR43667:SF2">
    <property type="entry name" value="FATTY ACID C-METHYL TRANSFERASE"/>
    <property type="match status" value="1"/>
</dbReference>
<evidence type="ECO:0000313" key="5">
    <source>
        <dbReference type="Proteomes" id="UP000824010"/>
    </source>
</evidence>